<reference evidence="2" key="2">
    <citation type="submission" date="2018-02" db="UniProtKB">
        <authorList>
            <consortium name="EnsemblPlants"/>
        </authorList>
    </citation>
    <scope>IDENTIFICATION</scope>
    <source>
        <strain evidence="2">Williams 82</strain>
    </source>
</reference>
<reference evidence="1" key="3">
    <citation type="submission" date="2018-07" db="EMBL/GenBank/DDBJ databases">
        <title>WGS assembly of Glycine max.</title>
        <authorList>
            <person name="Schmutz J."/>
            <person name="Cannon S."/>
            <person name="Schlueter J."/>
            <person name="Ma J."/>
            <person name="Mitros T."/>
            <person name="Nelson W."/>
            <person name="Hyten D."/>
            <person name="Song Q."/>
            <person name="Thelen J."/>
            <person name="Cheng J."/>
            <person name="Xu D."/>
            <person name="Hellsten U."/>
            <person name="May G."/>
            <person name="Yu Y."/>
            <person name="Sakurai T."/>
            <person name="Umezawa T."/>
            <person name="Bhattacharyya M."/>
            <person name="Sandhu D."/>
            <person name="Valliyodan B."/>
            <person name="Lindquist E."/>
            <person name="Peto M."/>
            <person name="Grant D."/>
            <person name="Shu S."/>
            <person name="Goodstein D."/>
            <person name="Barry K."/>
            <person name="Futrell-Griggs M."/>
            <person name="Abernathy B."/>
            <person name="Du J."/>
            <person name="Tian Z."/>
            <person name="Zhu L."/>
            <person name="Gill N."/>
            <person name="Joshi T."/>
            <person name="Libault M."/>
            <person name="Sethuraman A."/>
            <person name="Zhang X."/>
            <person name="Shinozaki K."/>
            <person name="Nguyen H."/>
            <person name="Wing R."/>
            <person name="Cregan P."/>
            <person name="Specht J."/>
            <person name="Grimwood J."/>
            <person name="Rokhsar D."/>
            <person name="Stacey G."/>
            <person name="Shoemaker R."/>
            <person name="Jackson S."/>
        </authorList>
    </citation>
    <scope>NUCLEOTIDE SEQUENCE</scope>
    <source>
        <tissue evidence="1">Callus</tissue>
    </source>
</reference>
<sequence length="85" mass="9851">MERSKIHRSYEDVEKHMYRACYHLQVKTNYCGCWVKGMDPACDERGKGKQLVGILGKHSDKVTVDPSVGNVQVVEDRWSVVKRRE</sequence>
<dbReference type="Gramene" id="KRH75987">
    <property type="protein sequence ID" value="KRH75987"/>
    <property type="gene ID" value="GLYMA_01G122600"/>
</dbReference>
<dbReference type="EnsemblPlants" id="KRH75987">
    <property type="protein sequence ID" value="KRH75987"/>
    <property type="gene ID" value="GLYMA_01G122600"/>
</dbReference>
<evidence type="ECO:0000313" key="1">
    <source>
        <dbReference type="EMBL" id="KRH75987.1"/>
    </source>
</evidence>
<evidence type="ECO:0000313" key="2">
    <source>
        <dbReference type="EnsemblPlants" id="KRH75987"/>
    </source>
</evidence>
<name>A0A0R0LFP3_SOYBN</name>
<proteinExistence type="predicted"/>
<accession>A0A0R0LFP3</accession>
<dbReference type="Proteomes" id="UP000008827">
    <property type="component" value="Chromosome 1"/>
</dbReference>
<evidence type="ECO:0000313" key="3">
    <source>
        <dbReference type="Proteomes" id="UP000008827"/>
    </source>
</evidence>
<organism evidence="1">
    <name type="scientific">Glycine max</name>
    <name type="common">Soybean</name>
    <name type="synonym">Glycine hispida</name>
    <dbReference type="NCBI Taxonomy" id="3847"/>
    <lineage>
        <taxon>Eukaryota</taxon>
        <taxon>Viridiplantae</taxon>
        <taxon>Streptophyta</taxon>
        <taxon>Embryophyta</taxon>
        <taxon>Tracheophyta</taxon>
        <taxon>Spermatophyta</taxon>
        <taxon>Magnoliopsida</taxon>
        <taxon>eudicotyledons</taxon>
        <taxon>Gunneridae</taxon>
        <taxon>Pentapetalae</taxon>
        <taxon>rosids</taxon>
        <taxon>fabids</taxon>
        <taxon>Fabales</taxon>
        <taxon>Fabaceae</taxon>
        <taxon>Papilionoideae</taxon>
        <taxon>50 kb inversion clade</taxon>
        <taxon>NPAAA clade</taxon>
        <taxon>indigoferoid/millettioid clade</taxon>
        <taxon>Phaseoleae</taxon>
        <taxon>Glycine</taxon>
        <taxon>Glycine subgen. Soja</taxon>
    </lineage>
</organism>
<dbReference type="EMBL" id="CM000834">
    <property type="protein sequence ID" value="KRH75987.1"/>
    <property type="molecule type" value="Genomic_DNA"/>
</dbReference>
<dbReference type="AlphaFoldDB" id="A0A0R0LFP3"/>
<dbReference type="InParanoid" id="A0A0R0LFP3"/>
<gene>
    <name evidence="1" type="ORF">GLYMA_01G122600</name>
</gene>
<reference evidence="1 2" key="1">
    <citation type="journal article" date="2010" name="Nature">
        <title>Genome sequence of the palaeopolyploid soybean.</title>
        <authorList>
            <person name="Schmutz J."/>
            <person name="Cannon S.B."/>
            <person name="Schlueter J."/>
            <person name="Ma J."/>
            <person name="Mitros T."/>
            <person name="Nelson W."/>
            <person name="Hyten D.L."/>
            <person name="Song Q."/>
            <person name="Thelen J.J."/>
            <person name="Cheng J."/>
            <person name="Xu D."/>
            <person name="Hellsten U."/>
            <person name="May G.D."/>
            <person name="Yu Y."/>
            <person name="Sakurai T."/>
            <person name="Umezawa T."/>
            <person name="Bhattacharyya M.K."/>
            <person name="Sandhu D."/>
            <person name="Valliyodan B."/>
            <person name="Lindquist E."/>
            <person name="Peto M."/>
            <person name="Grant D."/>
            <person name="Shu S."/>
            <person name="Goodstein D."/>
            <person name="Barry K."/>
            <person name="Futrell-Griggs M."/>
            <person name="Abernathy B."/>
            <person name="Du J."/>
            <person name="Tian Z."/>
            <person name="Zhu L."/>
            <person name="Gill N."/>
            <person name="Joshi T."/>
            <person name="Libault M."/>
            <person name="Sethuraman A."/>
            <person name="Zhang X.-C."/>
            <person name="Shinozaki K."/>
            <person name="Nguyen H.T."/>
            <person name="Wing R.A."/>
            <person name="Cregan P."/>
            <person name="Specht J."/>
            <person name="Grimwood J."/>
            <person name="Rokhsar D."/>
            <person name="Stacey G."/>
            <person name="Shoemaker R.C."/>
            <person name="Jackson S.A."/>
        </authorList>
    </citation>
    <scope>NUCLEOTIDE SEQUENCE</scope>
    <source>
        <strain evidence="2">cv. Williams 82</strain>
        <tissue evidence="1">Callus</tissue>
    </source>
</reference>
<protein>
    <submittedName>
        <fullName evidence="1 2">Uncharacterized protein</fullName>
    </submittedName>
</protein>
<keyword evidence="3" id="KW-1185">Reference proteome</keyword>